<accession>A0ACC1WT61</accession>
<proteinExistence type="predicted"/>
<reference evidence="1 2" key="1">
    <citation type="journal article" date="2023" name="Science">
        <title>Complex scaffold remodeling in plant triterpene biosynthesis.</title>
        <authorList>
            <person name="De La Pena R."/>
            <person name="Hodgson H."/>
            <person name="Liu J.C."/>
            <person name="Stephenson M.J."/>
            <person name="Martin A.C."/>
            <person name="Owen C."/>
            <person name="Harkess A."/>
            <person name="Leebens-Mack J."/>
            <person name="Jimenez L.E."/>
            <person name="Osbourn A."/>
            <person name="Sattely E.S."/>
        </authorList>
    </citation>
    <scope>NUCLEOTIDE SEQUENCE [LARGE SCALE GENOMIC DNA]</scope>
    <source>
        <strain evidence="2">cv. JPN11</strain>
        <tissue evidence="1">Leaf</tissue>
    </source>
</reference>
<gene>
    <name evidence="1" type="ORF">OWV82_025211</name>
</gene>
<protein>
    <submittedName>
        <fullName evidence="1">Cytochrome P450</fullName>
    </submittedName>
</protein>
<keyword evidence="2" id="KW-1185">Reference proteome</keyword>
<comment type="caution">
    <text evidence="1">The sequence shown here is derived from an EMBL/GenBank/DDBJ whole genome shotgun (WGS) entry which is preliminary data.</text>
</comment>
<organism evidence="1 2">
    <name type="scientific">Melia azedarach</name>
    <name type="common">Chinaberry tree</name>
    <dbReference type="NCBI Taxonomy" id="155640"/>
    <lineage>
        <taxon>Eukaryota</taxon>
        <taxon>Viridiplantae</taxon>
        <taxon>Streptophyta</taxon>
        <taxon>Embryophyta</taxon>
        <taxon>Tracheophyta</taxon>
        <taxon>Spermatophyta</taxon>
        <taxon>Magnoliopsida</taxon>
        <taxon>eudicotyledons</taxon>
        <taxon>Gunneridae</taxon>
        <taxon>Pentapetalae</taxon>
        <taxon>rosids</taxon>
        <taxon>malvids</taxon>
        <taxon>Sapindales</taxon>
        <taxon>Meliaceae</taxon>
        <taxon>Melia</taxon>
    </lineage>
</organism>
<evidence type="ECO:0000313" key="1">
    <source>
        <dbReference type="EMBL" id="KAJ4702074.1"/>
    </source>
</evidence>
<sequence length="217" mass="24852">MIEKVSKSVVASKPVNLCEVMMSLTSTVICRIGFGKRYEGGVERRKFHALLNEAQALFVSFFFRDYFPFMGWADKFTGNMRRLERNFKGLDAFYQELIDDHLHPKRAKTEQEDIVDVLLQIQKARGFKVDLTWDHIKAVLMNVIIAGTDTSAATVVWAMTYLMKNPRATKKVQEEIRSLIGDRGFVDEDDVHQLFMPCTPYVAVLFVIKADVGLFNS</sequence>
<dbReference type="EMBL" id="CM051407">
    <property type="protein sequence ID" value="KAJ4702074.1"/>
    <property type="molecule type" value="Genomic_DNA"/>
</dbReference>
<name>A0ACC1WT61_MELAZ</name>
<dbReference type="Proteomes" id="UP001164539">
    <property type="component" value="Chromosome 14"/>
</dbReference>
<evidence type="ECO:0000313" key="2">
    <source>
        <dbReference type="Proteomes" id="UP001164539"/>
    </source>
</evidence>